<dbReference type="AlphaFoldDB" id="A0AB73BBV7"/>
<sequence length="346" mass="40136">MKIKAHAKCSEGNLILNSHTGRPEVHYVWDVLDKRDNFPLEFKKENLTYVSIFDSKVEMTARLPGSFAYKSKATSAGVTNKDSELVSHEMFIQVLEELGVVNFKIGNKIYPFEFEEISSNNLKVQFGEGRYYYPDLVGRFKARDDNPYHEKWGGKVAIEVTVTHQCEKVKLVEFKDHNIAILEVKVRDSMRFYREGKGQSRSRKLTYTPKDLKSYYDYLHKKLSSEVFASILSDPISIGHHKSLMSNLRLNYKKLNDDCKKLKTSYDELREENGCLVNRHNSKLELTKKDKEALQTKVRELEGQLIYLKEKNKNKALDARKAGAEAEQINVKAMGFWELISFWRAK</sequence>
<evidence type="ECO:0000256" key="1">
    <source>
        <dbReference type="SAM" id="Coils"/>
    </source>
</evidence>
<protein>
    <submittedName>
        <fullName evidence="2">Uncharacterized protein</fullName>
    </submittedName>
</protein>
<name>A0AB73BBV7_9GAMM</name>
<comment type="caution">
    <text evidence="2">The sequence shown here is derived from an EMBL/GenBank/DDBJ whole genome shotgun (WGS) entry which is preliminary data.</text>
</comment>
<evidence type="ECO:0000313" key="3">
    <source>
        <dbReference type="Proteomes" id="UP000324162"/>
    </source>
</evidence>
<reference evidence="2 3" key="1">
    <citation type="submission" date="2019-01" db="EMBL/GenBank/DDBJ databases">
        <title>Genome sequences of marine Pseudoalteromonas species.</title>
        <authorList>
            <person name="Boraston A.B."/>
            <person name="Hehemann J.-H."/>
            <person name="Vickers C.J."/>
            <person name="Salama-Alber O."/>
            <person name="Abe K."/>
            <person name="Hettle A.J."/>
        </authorList>
    </citation>
    <scope>NUCLEOTIDE SEQUENCE [LARGE SCALE GENOMIC DNA]</scope>
    <source>
        <strain evidence="2 3">PS42</strain>
    </source>
</reference>
<accession>A0AB73BBV7</accession>
<gene>
    <name evidence="2" type="ORF">EU508_20465</name>
</gene>
<dbReference type="RefSeq" id="WP_149615354.1">
    <property type="nucleotide sequence ID" value="NZ_SEUK01000056.1"/>
</dbReference>
<dbReference type="EMBL" id="SEUK01000056">
    <property type="protein sequence ID" value="KAA1156461.1"/>
    <property type="molecule type" value="Genomic_DNA"/>
</dbReference>
<proteinExistence type="predicted"/>
<feature type="coiled-coil region" evidence="1">
    <location>
        <begin position="245"/>
        <end position="327"/>
    </location>
</feature>
<organism evidence="2 3">
    <name type="scientific">Pseudoalteromonas fuliginea</name>
    <dbReference type="NCBI Taxonomy" id="1872678"/>
    <lineage>
        <taxon>Bacteria</taxon>
        <taxon>Pseudomonadati</taxon>
        <taxon>Pseudomonadota</taxon>
        <taxon>Gammaproteobacteria</taxon>
        <taxon>Alteromonadales</taxon>
        <taxon>Pseudoalteromonadaceae</taxon>
        <taxon>Pseudoalteromonas</taxon>
    </lineage>
</organism>
<keyword evidence="1" id="KW-0175">Coiled coil</keyword>
<dbReference type="Proteomes" id="UP000324162">
    <property type="component" value="Unassembled WGS sequence"/>
</dbReference>
<evidence type="ECO:0000313" key="2">
    <source>
        <dbReference type="EMBL" id="KAA1156461.1"/>
    </source>
</evidence>